<dbReference type="EMBL" id="PJQM01000274">
    <property type="protein sequence ID" value="RCI05910.1"/>
    <property type="molecule type" value="Genomic_DNA"/>
</dbReference>
<dbReference type="Proteomes" id="UP000253551">
    <property type="component" value="Unassembled WGS sequence"/>
</dbReference>
<proteinExistence type="predicted"/>
<gene>
    <name evidence="1" type="ORF">CU098_013398</name>
</gene>
<organism evidence="1 2">
    <name type="scientific">Rhizopus stolonifer</name>
    <name type="common">Rhizopus nigricans</name>
    <dbReference type="NCBI Taxonomy" id="4846"/>
    <lineage>
        <taxon>Eukaryota</taxon>
        <taxon>Fungi</taxon>
        <taxon>Fungi incertae sedis</taxon>
        <taxon>Mucoromycota</taxon>
        <taxon>Mucoromycotina</taxon>
        <taxon>Mucoromycetes</taxon>
        <taxon>Mucorales</taxon>
        <taxon>Mucorineae</taxon>
        <taxon>Rhizopodaceae</taxon>
        <taxon>Rhizopus</taxon>
    </lineage>
</organism>
<name>A0A367KUW1_RHIST</name>
<evidence type="ECO:0000313" key="1">
    <source>
        <dbReference type="EMBL" id="RCI05910.1"/>
    </source>
</evidence>
<dbReference type="OrthoDB" id="2278992at2759"/>
<sequence length="468" mass="53419">MILYRKIITAYIETHKNDNKPVSFGEFVNSNYETLKVECMSSEQRKDLRRKFKSITRKYGISYDMQGVIWDKAKKETREDVADIKEDEGAKASVEYKQIMSTKKEILKSNKTLRKIDYHVQNNNNNQDETVFLKYRAKAISAAAEGGKMKDSYTLSLNYIVYYDLKLNIIRELGLSSIQDDIEARIDAKRNLNFSNASISLIAHEAVQLMLRGAHDEAEIFMLERLLDAKKTKDTQLQILLKLLLSFNNKVGESIDTTEETFVAQTLKPFFELYLDVIGGTEHHGSHDSSVLCNSWYKLKPDYLLKGLFENGLKVDVLVGEFKKPSAKPKQMLNDKVKLGNLLKLMVDRLVLLGVPAPIVCGLTHDGQIIRTYKMTMVKQGEYDFVELACFGSIRCLADLMSLPMIMSYFEQLAETVKQTLQKVEMKLSETMILGPLVLAPISVEWIRSSYEYPSCPSSSSRSKKQKL</sequence>
<keyword evidence="2" id="KW-1185">Reference proteome</keyword>
<comment type="caution">
    <text evidence="1">The sequence shown here is derived from an EMBL/GenBank/DDBJ whole genome shotgun (WGS) entry which is preliminary data.</text>
</comment>
<evidence type="ECO:0000313" key="2">
    <source>
        <dbReference type="Proteomes" id="UP000253551"/>
    </source>
</evidence>
<dbReference type="AlphaFoldDB" id="A0A367KUW1"/>
<reference evidence="1 2" key="1">
    <citation type="journal article" date="2018" name="G3 (Bethesda)">
        <title>Phylogenetic and Phylogenomic Definition of Rhizopus Species.</title>
        <authorList>
            <person name="Gryganskyi A.P."/>
            <person name="Golan J."/>
            <person name="Dolatabadi S."/>
            <person name="Mondo S."/>
            <person name="Robb S."/>
            <person name="Idnurm A."/>
            <person name="Muszewska A."/>
            <person name="Steczkiewicz K."/>
            <person name="Masonjones S."/>
            <person name="Liao H.L."/>
            <person name="Gajdeczka M.T."/>
            <person name="Anike F."/>
            <person name="Vuek A."/>
            <person name="Anishchenko I.M."/>
            <person name="Voigt K."/>
            <person name="de Hoog G.S."/>
            <person name="Smith M.E."/>
            <person name="Heitman J."/>
            <person name="Vilgalys R."/>
            <person name="Stajich J.E."/>
        </authorList>
    </citation>
    <scope>NUCLEOTIDE SEQUENCE [LARGE SCALE GENOMIC DNA]</scope>
    <source>
        <strain evidence="1 2">LSU 92-RS-03</strain>
    </source>
</reference>
<accession>A0A367KUW1</accession>
<protein>
    <submittedName>
        <fullName evidence="1">Uncharacterized protein</fullName>
    </submittedName>
</protein>